<reference evidence="2" key="1">
    <citation type="submission" date="2018-05" db="EMBL/GenBank/DDBJ databases">
        <authorList>
            <person name="Lanie J.A."/>
            <person name="Ng W.-L."/>
            <person name="Kazmierczak K.M."/>
            <person name="Andrzejewski T.M."/>
            <person name="Davidsen T.M."/>
            <person name="Wayne K.J."/>
            <person name="Tettelin H."/>
            <person name="Glass J.I."/>
            <person name="Rusch D."/>
            <person name="Podicherti R."/>
            <person name="Tsui H.-C.T."/>
            <person name="Winkler M.E."/>
        </authorList>
    </citation>
    <scope>NUCLEOTIDE SEQUENCE</scope>
</reference>
<dbReference type="AlphaFoldDB" id="A0A382CHL2"/>
<name>A0A382CHL2_9ZZZZ</name>
<protein>
    <recommendedName>
        <fullName evidence="1">NAD-dependent epimerase/dehydratase domain-containing protein</fullName>
    </recommendedName>
</protein>
<feature type="domain" description="NAD-dependent epimerase/dehydratase" evidence="1">
    <location>
        <begin position="24"/>
        <end position="237"/>
    </location>
</feature>
<dbReference type="PANTHER" id="PTHR48079:SF6">
    <property type="entry name" value="NAD(P)-BINDING DOMAIN-CONTAINING PROTEIN-RELATED"/>
    <property type="match status" value="1"/>
</dbReference>
<gene>
    <name evidence="2" type="ORF">METZ01_LOCUS177985</name>
</gene>
<dbReference type="PANTHER" id="PTHR48079">
    <property type="entry name" value="PROTEIN YEEZ"/>
    <property type="match status" value="1"/>
</dbReference>
<dbReference type="EMBL" id="UINC01034379">
    <property type="protein sequence ID" value="SVB25131.1"/>
    <property type="molecule type" value="Genomic_DNA"/>
</dbReference>
<dbReference type="SUPFAM" id="SSF51735">
    <property type="entry name" value="NAD(P)-binding Rossmann-fold domains"/>
    <property type="match status" value="1"/>
</dbReference>
<proteinExistence type="predicted"/>
<dbReference type="InterPro" id="IPR036291">
    <property type="entry name" value="NAD(P)-bd_dom_sf"/>
</dbReference>
<dbReference type="InterPro" id="IPR001509">
    <property type="entry name" value="Epimerase_deHydtase"/>
</dbReference>
<dbReference type="Pfam" id="PF01370">
    <property type="entry name" value="Epimerase"/>
    <property type="match status" value="1"/>
</dbReference>
<evidence type="ECO:0000259" key="1">
    <source>
        <dbReference type="Pfam" id="PF01370"/>
    </source>
</evidence>
<dbReference type="InterPro" id="IPR051783">
    <property type="entry name" value="NAD(P)-dependent_oxidoreduct"/>
</dbReference>
<dbReference type="Gene3D" id="3.40.50.720">
    <property type="entry name" value="NAD(P)-binding Rossmann-like Domain"/>
    <property type="match status" value="1"/>
</dbReference>
<evidence type="ECO:0000313" key="2">
    <source>
        <dbReference type="EMBL" id="SVB25131.1"/>
    </source>
</evidence>
<accession>A0A382CHL2</accession>
<sequence length="345" mass="38203">MLDLTKKSNFLNINLMMDYIKIAFVTGGSGHVGSNLVRQLLANGWRVRCLVHNDLRALSELNIEICHGSLGDSTFLAKQMEGCDAVFHAAAYVAVENVNIPLMHDINVVGTQNMCQGALAAGIPRFIYFSSIHSFQQSPMNEPLTEKRPLVIDKNAAPYDQTKAEAQRVIYDACNEGLNASILHPTGVLGPFDFKPSRMGQVLLAIMNQKMLFSIDAGFNWVDVRDVCNTAINCVDTGELGQNYIISGEWATFRQIADIISNQIGRRTTYITFPFWTAYTALPFAFMISKLTGSRPSFSRGSLHALAVQCKDIPGVLAQKKLGHSPRPLKETVQDTIKWMQENAD</sequence>
<dbReference type="GO" id="GO:0005737">
    <property type="term" value="C:cytoplasm"/>
    <property type="evidence" value="ECO:0007669"/>
    <property type="project" value="TreeGrafter"/>
</dbReference>
<organism evidence="2">
    <name type="scientific">marine metagenome</name>
    <dbReference type="NCBI Taxonomy" id="408172"/>
    <lineage>
        <taxon>unclassified sequences</taxon>
        <taxon>metagenomes</taxon>
        <taxon>ecological metagenomes</taxon>
    </lineage>
</organism>
<dbReference type="GO" id="GO:0004029">
    <property type="term" value="F:aldehyde dehydrogenase (NAD+) activity"/>
    <property type="evidence" value="ECO:0007669"/>
    <property type="project" value="TreeGrafter"/>
</dbReference>